<dbReference type="EMBL" id="KQ971354">
    <property type="protein sequence ID" value="EFA06866.1"/>
    <property type="molecule type" value="Genomic_DNA"/>
</dbReference>
<dbReference type="Proteomes" id="UP000007266">
    <property type="component" value="Linkage group 7"/>
</dbReference>
<accession>D6WPT0</accession>
<organism evidence="2 3">
    <name type="scientific">Tribolium castaneum</name>
    <name type="common">Red flour beetle</name>
    <dbReference type="NCBI Taxonomy" id="7070"/>
    <lineage>
        <taxon>Eukaryota</taxon>
        <taxon>Metazoa</taxon>
        <taxon>Ecdysozoa</taxon>
        <taxon>Arthropoda</taxon>
        <taxon>Hexapoda</taxon>
        <taxon>Insecta</taxon>
        <taxon>Pterygota</taxon>
        <taxon>Neoptera</taxon>
        <taxon>Endopterygota</taxon>
        <taxon>Coleoptera</taxon>
        <taxon>Polyphaga</taxon>
        <taxon>Cucujiformia</taxon>
        <taxon>Tenebrionidae</taxon>
        <taxon>Tenebrionidae incertae sedis</taxon>
        <taxon>Tribolium</taxon>
    </lineage>
</organism>
<evidence type="ECO:0000256" key="1">
    <source>
        <dbReference type="SAM" id="MobiDB-lite"/>
    </source>
</evidence>
<gene>
    <name evidence="2" type="primary">GLEAN_09811</name>
    <name evidence="2" type="ORF">TcasGA2_TC009811</name>
</gene>
<dbReference type="InParanoid" id="D6WPT0"/>
<name>D6WPT0_TRICA</name>
<evidence type="ECO:0000313" key="3">
    <source>
        <dbReference type="Proteomes" id="UP000007266"/>
    </source>
</evidence>
<feature type="region of interest" description="Disordered" evidence="1">
    <location>
        <begin position="1"/>
        <end position="26"/>
    </location>
</feature>
<dbReference type="AlphaFoldDB" id="D6WPT0"/>
<proteinExistence type="predicted"/>
<sequence length="110" mass="11882">MGQLVAEDSHGGGKPPGGTPRKRSPYRHTISEVVETITHNHHPCNRREVLGGGMDVPMEMGVAMVDSPVLGYNNRVIGLGFLVRSHFDVWEHLVDFGAVVRGVEVVGTLG</sequence>
<evidence type="ECO:0000313" key="2">
    <source>
        <dbReference type="EMBL" id="EFA06866.1"/>
    </source>
</evidence>
<reference evidence="2 3" key="2">
    <citation type="journal article" date="2010" name="Nucleic Acids Res.">
        <title>BeetleBase in 2010: revisions to provide comprehensive genomic information for Tribolium castaneum.</title>
        <authorList>
            <person name="Kim H.S."/>
            <person name="Murphy T."/>
            <person name="Xia J."/>
            <person name="Caragea D."/>
            <person name="Park Y."/>
            <person name="Beeman R.W."/>
            <person name="Lorenzen M.D."/>
            <person name="Butcher S."/>
            <person name="Manak J.R."/>
            <person name="Brown S.J."/>
        </authorList>
    </citation>
    <scope>GENOME REANNOTATION</scope>
    <source>
        <strain evidence="2 3">Georgia GA2</strain>
    </source>
</reference>
<keyword evidence="3" id="KW-1185">Reference proteome</keyword>
<reference evidence="2 3" key="1">
    <citation type="journal article" date="2008" name="Nature">
        <title>The genome of the model beetle and pest Tribolium castaneum.</title>
        <authorList>
            <consortium name="Tribolium Genome Sequencing Consortium"/>
            <person name="Richards S."/>
            <person name="Gibbs R.A."/>
            <person name="Weinstock G.M."/>
            <person name="Brown S.J."/>
            <person name="Denell R."/>
            <person name="Beeman R.W."/>
            <person name="Gibbs R."/>
            <person name="Beeman R.W."/>
            <person name="Brown S.J."/>
            <person name="Bucher G."/>
            <person name="Friedrich M."/>
            <person name="Grimmelikhuijzen C.J."/>
            <person name="Klingler M."/>
            <person name="Lorenzen M."/>
            <person name="Richards S."/>
            <person name="Roth S."/>
            <person name="Schroder R."/>
            <person name="Tautz D."/>
            <person name="Zdobnov E.M."/>
            <person name="Muzny D."/>
            <person name="Gibbs R.A."/>
            <person name="Weinstock G.M."/>
            <person name="Attaway T."/>
            <person name="Bell S."/>
            <person name="Buhay C.J."/>
            <person name="Chandrabose M.N."/>
            <person name="Chavez D."/>
            <person name="Clerk-Blankenburg K.P."/>
            <person name="Cree A."/>
            <person name="Dao M."/>
            <person name="Davis C."/>
            <person name="Chacko J."/>
            <person name="Dinh H."/>
            <person name="Dugan-Rocha S."/>
            <person name="Fowler G."/>
            <person name="Garner T.T."/>
            <person name="Garnes J."/>
            <person name="Gnirke A."/>
            <person name="Hawes A."/>
            <person name="Hernandez J."/>
            <person name="Hines S."/>
            <person name="Holder M."/>
            <person name="Hume J."/>
            <person name="Jhangiani S.N."/>
            <person name="Joshi V."/>
            <person name="Khan Z.M."/>
            <person name="Jackson L."/>
            <person name="Kovar C."/>
            <person name="Kowis A."/>
            <person name="Lee S."/>
            <person name="Lewis L.R."/>
            <person name="Margolis J."/>
            <person name="Morgan M."/>
            <person name="Nazareth L.V."/>
            <person name="Nguyen N."/>
            <person name="Okwuonu G."/>
            <person name="Parker D."/>
            <person name="Richards S."/>
            <person name="Ruiz S.J."/>
            <person name="Santibanez J."/>
            <person name="Savard J."/>
            <person name="Scherer S.E."/>
            <person name="Schneider B."/>
            <person name="Sodergren E."/>
            <person name="Tautz D."/>
            <person name="Vattahil S."/>
            <person name="Villasana D."/>
            <person name="White C.S."/>
            <person name="Wright R."/>
            <person name="Park Y."/>
            <person name="Beeman R.W."/>
            <person name="Lord J."/>
            <person name="Oppert B."/>
            <person name="Lorenzen M."/>
            <person name="Brown S."/>
            <person name="Wang L."/>
            <person name="Savard J."/>
            <person name="Tautz D."/>
            <person name="Richards S."/>
            <person name="Weinstock G."/>
            <person name="Gibbs R.A."/>
            <person name="Liu Y."/>
            <person name="Worley K."/>
            <person name="Weinstock G."/>
            <person name="Elsik C.G."/>
            <person name="Reese J.T."/>
            <person name="Elhaik E."/>
            <person name="Landan G."/>
            <person name="Graur D."/>
            <person name="Arensburger P."/>
            <person name="Atkinson P."/>
            <person name="Beeman R.W."/>
            <person name="Beidler J."/>
            <person name="Brown S.J."/>
            <person name="Demuth J.P."/>
            <person name="Drury D.W."/>
            <person name="Du Y.Z."/>
            <person name="Fujiwara H."/>
            <person name="Lorenzen M."/>
            <person name="Maselli V."/>
            <person name="Osanai M."/>
            <person name="Park Y."/>
            <person name="Robertson H.M."/>
            <person name="Tu Z."/>
            <person name="Wang J.J."/>
            <person name="Wang S."/>
            <person name="Richards S."/>
            <person name="Song H."/>
            <person name="Zhang L."/>
            <person name="Sodergren E."/>
            <person name="Werner D."/>
            <person name="Stanke M."/>
            <person name="Morgenstern B."/>
            <person name="Solovyev V."/>
            <person name="Kosarev P."/>
            <person name="Brown G."/>
            <person name="Chen H.C."/>
            <person name="Ermolaeva O."/>
            <person name="Hlavina W."/>
            <person name="Kapustin Y."/>
            <person name="Kiryutin B."/>
            <person name="Kitts P."/>
            <person name="Maglott D."/>
            <person name="Pruitt K."/>
            <person name="Sapojnikov V."/>
            <person name="Souvorov A."/>
            <person name="Mackey A.J."/>
            <person name="Waterhouse R.M."/>
            <person name="Wyder S."/>
            <person name="Zdobnov E.M."/>
            <person name="Zdobnov E.M."/>
            <person name="Wyder S."/>
            <person name="Kriventseva E.V."/>
            <person name="Kadowaki T."/>
            <person name="Bork P."/>
            <person name="Aranda M."/>
            <person name="Bao R."/>
            <person name="Beermann A."/>
            <person name="Berns N."/>
            <person name="Bolognesi R."/>
            <person name="Bonneton F."/>
            <person name="Bopp D."/>
            <person name="Brown S.J."/>
            <person name="Bucher G."/>
            <person name="Butts T."/>
            <person name="Chaumot A."/>
            <person name="Denell R.E."/>
            <person name="Ferrier D.E."/>
            <person name="Friedrich M."/>
            <person name="Gordon C.M."/>
            <person name="Jindra M."/>
            <person name="Klingler M."/>
            <person name="Lan Q."/>
            <person name="Lattorff H.M."/>
            <person name="Laudet V."/>
            <person name="von Levetsow C."/>
            <person name="Liu Z."/>
            <person name="Lutz R."/>
            <person name="Lynch J.A."/>
            <person name="da Fonseca R.N."/>
            <person name="Posnien N."/>
            <person name="Reuter R."/>
            <person name="Roth S."/>
            <person name="Savard J."/>
            <person name="Schinko J.B."/>
            <person name="Schmitt C."/>
            <person name="Schoppmeier M."/>
            <person name="Schroder R."/>
            <person name="Shippy T.D."/>
            <person name="Simonnet F."/>
            <person name="Marques-Souza H."/>
            <person name="Tautz D."/>
            <person name="Tomoyasu Y."/>
            <person name="Trauner J."/>
            <person name="Van der Zee M."/>
            <person name="Vervoort M."/>
            <person name="Wittkopp N."/>
            <person name="Wimmer E.A."/>
            <person name="Yang X."/>
            <person name="Jones A.K."/>
            <person name="Sattelle D.B."/>
            <person name="Ebert P.R."/>
            <person name="Nelson D."/>
            <person name="Scott J.G."/>
            <person name="Beeman R.W."/>
            <person name="Muthukrishnan S."/>
            <person name="Kramer K.J."/>
            <person name="Arakane Y."/>
            <person name="Beeman R.W."/>
            <person name="Zhu Q."/>
            <person name="Hogenkamp D."/>
            <person name="Dixit R."/>
            <person name="Oppert B."/>
            <person name="Jiang H."/>
            <person name="Zou Z."/>
            <person name="Marshall J."/>
            <person name="Elpidina E."/>
            <person name="Vinokurov K."/>
            <person name="Oppert C."/>
            <person name="Zou Z."/>
            <person name="Evans J."/>
            <person name="Lu Z."/>
            <person name="Zhao P."/>
            <person name="Sumathipala N."/>
            <person name="Altincicek B."/>
            <person name="Vilcinskas A."/>
            <person name="Williams M."/>
            <person name="Hultmark D."/>
            <person name="Hetru C."/>
            <person name="Jiang H."/>
            <person name="Grimmelikhuijzen C.J."/>
            <person name="Hauser F."/>
            <person name="Cazzamali G."/>
            <person name="Williamson M."/>
            <person name="Park Y."/>
            <person name="Li B."/>
            <person name="Tanaka Y."/>
            <person name="Predel R."/>
            <person name="Neupert S."/>
            <person name="Schachtner J."/>
            <person name="Verleyen P."/>
            <person name="Raible F."/>
            <person name="Bork P."/>
            <person name="Friedrich M."/>
            <person name="Walden K.K."/>
            <person name="Robertson H.M."/>
            <person name="Angeli S."/>
            <person name="Foret S."/>
            <person name="Bucher G."/>
            <person name="Schuetz S."/>
            <person name="Maleszka R."/>
            <person name="Wimmer E.A."/>
            <person name="Beeman R.W."/>
            <person name="Lorenzen M."/>
            <person name="Tomoyasu Y."/>
            <person name="Miller S.C."/>
            <person name="Grossmann D."/>
            <person name="Bucher G."/>
        </authorList>
    </citation>
    <scope>NUCLEOTIDE SEQUENCE [LARGE SCALE GENOMIC DNA]</scope>
    <source>
        <strain evidence="2 3">Georgia GA2</strain>
    </source>
</reference>
<protein>
    <submittedName>
        <fullName evidence="2">Uncharacterized protein</fullName>
    </submittedName>
</protein>
<dbReference type="HOGENOM" id="CLU_2174186_0_0_1"/>